<protein>
    <recommendedName>
        <fullName evidence="3">Dam-replacing protein HTH domain-containing protein</fullName>
    </recommendedName>
</protein>
<accession>A0ABY8HBR1</accession>
<dbReference type="GeneID" id="42983319"/>
<evidence type="ECO:0000313" key="2">
    <source>
        <dbReference type="Proteomes" id="UP001214094"/>
    </source>
</evidence>
<sequence length="56" mass="6511">MCRVLHHFGVMKDYSAAECYRIAKELKKLVAEGKVVKISRGRYRFLPPVDDRNGEE</sequence>
<evidence type="ECO:0000313" key="1">
    <source>
        <dbReference type="EMBL" id="WFP89201.1"/>
    </source>
</evidence>
<proteinExistence type="predicted"/>
<name>A0ABY8HBR1_ENSAD</name>
<dbReference type="Proteomes" id="UP001214094">
    <property type="component" value="Chromosome"/>
</dbReference>
<dbReference type="RefSeq" id="WP_156552976.1">
    <property type="nucleotide sequence ID" value="NZ_CP015880.1"/>
</dbReference>
<organism evidence="1 2">
    <name type="scientific">Ensifer adhaerens</name>
    <name type="common">Sinorhizobium morelense</name>
    <dbReference type="NCBI Taxonomy" id="106592"/>
    <lineage>
        <taxon>Bacteria</taxon>
        <taxon>Pseudomonadati</taxon>
        <taxon>Pseudomonadota</taxon>
        <taxon>Alphaproteobacteria</taxon>
        <taxon>Hyphomicrobiales</taxon>
        <taxon>Rhizobiaceae</taxon>
        <taxon>Sinorhizobium/Ensifer group</taxon>
        <taxon>Ensifer</taxon>
    </lineage>
</organism>
<reference evidence="1 2" key="1">
    <citation type="submission" date="2023-03" db="EMBL/GenBank/DDBJ databases">
        <title>Comparative genome and transcriptome analysis combination mining strategies for increasing vitamin B12 production of Ensifer adhaerens strain.</title>
        <authorList>
            <person name="Yongheng L."/>
        </authorList>
    </citation>
    <scope>NUCLEOTIDE SEQUENCE [LARGE SCALE GENOMIC DNA]</scope>
    <source>
        <strain evidence="1 2">Casida A-T305</strain>
    </source>
</reference>
<evidence type="ECO:0008006" key="3">
    <source>
        <dbReference type="Google" id="ProtNLM"/>
    </source>
</evidence>
<gene>
    <name evidence="1" type="ORF">P4B07_11505</name>
</gene>
<keyword evidence="2" id="KW-1185">Reference proteome</keyword>
<dbReference type="EMBL" id="CP121308">
    <property type="protein sequence ID" value="WFP89201.1"/>
    <property type="molecule type" value="Genomic_DNA"/>
</dbReference>